<comment type="caution">
    <text evidence="3">The sequence shown here is derived from an EMBL/GenBank/DDBJ whole genome shotgun (WGS) entry which is preliminary data.</text>
</comment>
<dbReference type="VEuPathDB" id="FungiDB:CAGL0M13211g"/>
<dbReference type="Proteomes" id="UP000054886">
    <property type="component" value="Unassembled WGS sequence"/>
</dbReference>
<feature type="compositionally biased region" description="Basic and acidic residues" evidence="1">
    <location>
        <begin position="168"/>
        <end position="181"/>
    </location>
</feature>
<dbReference type="AlphaFoldDB" id="A0A0W0CFY2"/>
<evidence type="ECO:0000256" key="1">
    <source>
        <dbReference type="SAM" id="MobiDB-lite"/>
    </source>
</evidence>
<proteinExistence type="predicted"/>
<reference evidence="3 4" key="1">
    <citation type="submission" date="2015-10" db="EMBL/GenBank/DDBJ databases">
        <title>Draft genomes sequences of Candida glabrata isolates 1A, 1B, 2A, 2B, 3A and 3B.</title>
        <authorList>
            <person name="Haavelsrud O.E."/>
            <person name="Gaustad P."/>
        </authorList>
    </citation>
    <scope>NUCLEOTIDE SEQUENCE [LARGE SCALE GENOMIC DNA]</scope>
    <source>
        <strain evidence="3">910700640</strain>
    </source>
</reference>
<protein>
    <submittedName>
        <fullName evidence="3">Uncharacterized protein</fullName>
    </submittedName>
</protein>
<keyword evidence="2" id="KW-0812">Transmembrane</keyword>
<feature type="transmembrane region" description="Helical" evidence="2">
    <location>
        <begin position="40"/>
        <end position="58"/>
    </location>
</feature>
<sequence>MQGGVRRKKDLLPRYGNKLHPRNNGLRNPFNYMTTPMKKILGYILLLLITFAFIKTVYSDLQHEPSFELDHESLASSMEKSGKLNIDPKELVGVNNEQRAKDKIQDTEKLMRDEKERVAVAGGGSGSGNAIGAGANNAAKKGTKKQQQQAAAAAAVGAAVPNVQEPDDLTKEQKEKQEEIKQQQQQQAPADKNNLKAKGGNNVADNSNKDKMKDIKNDMIKDSKKDVNDVKKNVKQDLKDSKKDLKNAQANV</sequence>
<dbReference type="EMBL" id="LLZZ01000161">
    <property type="protein sequence ID" value="KTA97379.1"/>
    <property type="molecule type" value="Genomic_DNA"/>
</dbReference>
<feature type="region of interest" description="Disordered" evidence="1">
    <location>
        <begin position="120"/>
        <end position="252"/>
    </location>
</feature>
<feature type="compositionally biased region" description="Gly residues" evidence="1">
    <location>
        <begin position="121"/>
        <end position="131"/>
    </location>
</feature>
<organism evidence="3 4">
    <name type="scientific">Candida glabrata</name>
    <name type="common">Yeast</name>
    <name type="synonym">Torulopsis glabrata</name>
    <dbReference type="NCBI Taxonomy" id="5478"/>
    <lineage>
        <taxon>Eukaryota</taxon>
        <taxon>Fungi</taxon>
        <taxon>Dikarya</taxon>
        <taxon>Ascomycota</taxon>
        <taxon>Saccharomycotina</taxon>
        <taxon>Saccharomycetes</taxon>
        <taxon>Saccharomycetales</taxon>
        <taxon>Saccharomycetaceae</taxon>
        <taxon>Nakaseomyces</taxon>
    </lineage>
</organism>
<keyword evidence="2" id="KW-1133">Transmembrane helix</keyword>
<accession>A0A0W0CFY2</accession>
<evidence type="ECO:0000256" key="2">
    <source>
        <dbReference type="SAM" id="Phobius"/>
    </source>
</evidence>
<evidence type="ECO:0000313" key="4">
    <source>
        <dbReference type="Proteomes" id="UP000054886"/>
    </source>
</evidence>
<dbReference type="VEuPathDB" id="FungiDB:GVI51_M13167"/>
<name>A0A0W0CFY2_CANGB</name>
<feature type="region of interest" description="Disordered" evidence="1">
    <location>
        <begin position="1"/>
        <end position="22"/>
    </location>
</feature>
<evidence type="ECO:0000313" key="3">
    <source>
        <dbReference type="EMBL" id="KTA97379.1"/>
    </source>
</evidence>
<dbReference type="VEuPathDB" id="FungiDB:B1J91_M13211g"/>
<dbReference type="VEuPathDB" id="FungiDB:GWK60_M13123"/>
<keyword evidence="2" id="KW-0472">Membrane</keyword>
<gene>
    <name evidence="3" type="ORF">AO440_004420</name>
</gene>
<feature type="compositionally biased region" description="Low complexity" evidence="1">
    <location>
        <begin position="132"/>
        <end position="160"/>
    </location>
</feature>
<feature type="compositionally biased region" description="Basic and acidic residues" evidence="1">
    <location>
        <begin position="207"/>
        <end position="246"/>
    </location>
</feature>